<gene>
    <name evidence="3" type="ORF">FKG95_24950</name>
</gene>
<evidence type="ECO:0000259" key="2">
    <source>
        <dbReference type="Pfam" id="PF08327"/>
    </source>
</evidence>
<dbReference type="AlphaFoldDB" id="A0A545T7T1"/>
<comment type="similarity">
    <text evidence="1">Belongs to the AHA1 family.</text>
</comment>
<name>A0A545T7T1_9PROT</name>
<reference evidence="3 4" key="1">
    <citation type="submission" date="2019-06" db="EMBL/GenBank/DDBJ databases">
        <title>Whole genome sequence for Rhodospirillaceae sp. R148.</title>
        <authorList>
            <person name="Wang G."/>
        </authorList>
    </citation>
    <scope>NUCLEOTIDE SEQUENCE [LARGE SCALE GENOMIC DNA]</scope>
    <source>
        <strain evidence="3 4">R148</strain>
    </source>
</reference>
<evidence type="ECO:0000256" key="1">
    <source>
        <dbReference type="ARBA" id="ARBA00006817"/>
    </source>
</evidence>
<dbReference type="InterPro" id="IPR013538">
    <property type="entry name" value="ASHA1/2-like_C"/>
</dbReference>
<feature type="domain" description="Activator of Hsp90 ATPase homologue 1/2-like C-terminal" evidence="2">
    <location>
        <begin position="18"/>
        <end position="130"/>
    </location>
</feature>
<comment type="caution">
    <text evidence="3">The sequence shown here is derived from an EMBL/GenBank/DDBJ whole genome shotgun (WGS) entry which is preliminary data.</text>
</comment>
<dbReference type="Pfam" id="PF08327">
    <property type="entry name" value="AHSA1"/>
    <property type="match status" value="1"/>
</dbReference>
<dbReference type="EMBL" id="VHSH01000011">
    <property type="protein sequence ID" value="TQV73271.1"/>
    <property type="molecule type" value="Genomic_DNA"/>
</dbReference>
<dbReference type="OrthoDB" id="287565at2"/>
<dbReference type="Proteomes" id="UP000315252">
    <property type="component" value="Unassembled WGS sequence"/>
</dbReference>
<protein>
    <recommendedName>
        <fullName evidence="2">Activator of Hsp90 ATPase homologue 1/2-like C-terminal domain-containing protein</fullName>
    </recommendedName>
</protein>
<proteinExistence type="inferred from homology"/>
<dbReference type="InterPro" id="IPR023393">
    <property type="entry name" value="START-like_dom_sf"/>
</dbReference>
<evidence type="ECO:0000313" key="4">
    <source>
        <dbReference type="Proteomes" id="UP000315252"/>
    </source>
</evidence>
<organism evidence="3 4">
    <name type="scientific">Denitrobaculum tricleocarpae</name>
    <dbReference type="NCBI Taxonomy" id="2591009"/>
    <lineage>
        <taxon>Bacteria</taxon>
        <taxon>Pseudomonadati</taxon>
        <taxon>Pseudomonadota</taxon>
        <taxon>Alphaproteobacteria</taxon>
        <taxon>Rhodospirillales</taxon>
        <taxon>Rhodospirillaceae</taxon>
        <taxon>Denitrobaculum</taxon>
    </lineage>
</organism>
<accession>A0A545T7T1</accession>
<keyword evidence="4" id="KW-1185">Reference proteome</keyword>
<dbReference type="SUPFAM" id="SSF55961">
    <property type="entry name" value="Bet v1-like"/>
    <property type="match status" value="1"/>
</dbReference>
<sequence>MEMARVSHRVGIAGEIGEIYRAMHEPAGLDGWWSTRSEGTPEIGRVLDLHFSDVVTLSFRIEALEENTRIRLHCVSGPGPWRDCRLEFSFEQDAGQVWVRLEHENAAASEEDFLYFSTKWTCYLLSLRDFIETGRGRPYPNDVKIHLGD</sequence>
<dbReference type="Gene3D" id="3.30.530.20">
    <property type="match status" value="1"/>
</dbReference>
<evidence type="ECO:0000313" key="3">
    <source>
        <dbReference type="EMBL" id="TQV73271.1"/>
    </source>
</evidence>